<dbReference type="Pfam" id="PF00646">
    <property type="entry name" value="F-box"/>
    <property type="match status" value="1"/>
</dbReference>
<dbReference type="NCBIfam" id="TIGR01640">
    <property type="entry name" value="F_box_assoc_1"/>
    <property type="match status" value="1"/>
</dbReference>
<dbReference type="PANTHER" id="PTHR31672:SF13">
    <property type="entry name" value="F-BOX PROTEIN CPR30-LIKE"/>
    <property type="match status" value="1"/>
</dbReference>
<accession>A0AAP0PB92</accession>
<comment type="caution">
    <text evidence="2">The sequence shown here is derived from an EMBL/GenBank/DDBJ whole genome shotgun (WGS) entry which is preliminary data.</text>
</comment>
<evidence type="ECO:0000313" key="2">
    <source>
        <dbReference type="EMBL" id="KAK9138248.1"/>
    </source>
</evidence>
<dbReference type="InterPro" id="IPR050796">
    <property type="entry name" value="SCF_F-box_component"/>
</dbReference>
<gene>
    <name evidence="2" type="ORF">Sjap_008842</name>
</gene>
<evidence type="ECO:0000259" key="1">
    <source>
        <dbReference type="PROSITE" id="PS50181"/>
    </source>
</evidence>
<dbReference type="InterPro" id="IPR017451">
    <property type="entry name" value="F-box-assoc_interact_dom"/>
</dbReference>
<dbReference type="Gene3D" id="1.20.1280.50">
    <property type="match status" value="1"/>
</dbReference>
<dbReference type="PROSITE" id="PS50181">
    <property type="entry name" value="FBOX"/>
    <property type="match status" value="1"/>
</dbReference>
<dbReference type="SUPFAM" id="SSF81383">
    <property type="entry name" value="F-box domain"/>
    <property type="match status" value="1"/>
</dbReference>
<dbReference type="InterPro" id="IPR036047">
    <property type="entry name" value="F-box-like_dom_sf"/>
</dbReference>
<feature type="domain" description="F-box" evidence="1">
    <location>
        <begin position="21"/>
        <end position="67"/>
    </location>
</feature>
<keyword evidence="3" id="KW-1185">Reference proteome</keyword>
<dbReference type="AlphaFoldDB" id="A0AAP0PB92"/>
<dbReference type="InterPro" id="IPR001810">
    <property type="entry name" value="F-box_dom"/>
</dbReference>
<dbReference type="EMBL" id="JBBNAE010000003">
    <property type="protein sequence ID" value="KAK9138248.1"/>
    <property type="molecule type" value="Genomic_DNA"/>
</dbReference>
<dbReference type="PANTHER" id="PTHR31672">
    <property type="entry name" value="BNACNNG10540D PROTEIN"/>
    <property type="match status" value="1"/>
</dbReference>
<protein>
    <recommendedName>
        <fullName evidence="1">F-box domain-containing protein</fullName>
    </recommendedName>
</protein>
<reference evidence="2 3" key="1">
    <citation type="submission" date="2024-01" db="EMBL/GenBank/DDBJ databases">
        <title>Genome assemblies of Stephania.</title>
        <authorList>
            <person name="Yang L."/>
        </authorList>
    </citation>
    <scope>NUCLEOTIDE SEQUENCE [LARGE SCALE GENOMIC DNA]</scope>
    <source>
        <strain evidence="2">QJT</strain>
        <tissue evidence="2">Leaf</tissue>
    </source>
</reference>
<name>A0AAP0PB92_9MAGN</name>
<evidence type="ECO:0000313" key="3">
    <source>
        <dbReference type="Proteomes" id="UP001417504"/>
    </source>
</evidence>
<organism evidence="2 3">
    <name type="scientific">Stephania japonica</name>
    <dbReference type="NCBI Taxonomy" id="461633"/>
    <lineage>
        <taxon>Eukaryota</taxon>
        <taxon>Viridiplantae</taxon>
        <taxon>Streptophyta</taxon>
        <taxon>Embryophyta</taxon>
        <taxon>Tracheophyta</taxon>
        <taxon>Spermatophyta</taxon>
        <taxon>Magnoliopsida</taxon>
        <taxon>Ranunculales</taxon>
        <taxon>Menispermaceae</taxon>
        <taxon>Menispermoideae</taxon>
        <taxon>Cissampelideae</taxon>
        <taxon>Stephania</taxon>
    </lineage>
</organism>
<dbReference type="InterPro" id="IPR011043">
    <property type="entry name" value="Gal_Oxase/kelch_b-propeller"/>
</dbReference>
<dbReference type="SUPFAM" id="SSF50965">
    <property type="entry name" value="Galactose oxidase, central domain"/>
    <property type="match status" value="1"/>
</dbReference>
<dbReference type="Proteomes" id="UP001417504">
    <property type="component" value="Unassembled WGS sequence"/>
</dbReference>
<dbReference type="SMART" id="SM00256">
    <property type="entry name" value="FBOX"/>
    <property type="match status" value="1"/>
</dbReference>
<sequence>MGKSHWMNRFMEKKKKMKKVEQRTEEIPVELLEEILLRLPAKSLVQLTTVSKAWQSLIINDSIFINRHLINRAVQPNNYSLVISNRDQNKILFTIDEPRPAKLSSSSTIMYPDEGWNYMVMGSCDGLLLLVPDKVGFLRIWNPCTRDFMDVPPPHSVDNRVLVYGFGRDLNRNEYKVVAIIEVVGIVQVKTFSASSSSWEWRTIENLNASDFFNRGHFFDGDGKFVSGAAHWLGFYSVYNNTTQEYEMEWRMIAFDFKREELREILLPQFATKASLFHRLSVWKESIYVFILNECVPFSSDLYVMKEYGVRDSWCKLYTIPETLVTNMFRLWSIVCFTDNGQILLQENHQNNLAIYDPKSGLAVLDDDDYLNMVSALITAVSTFINRLLNRPSQYTNYSLVISDKQHLYVIDELTTSSSSFAVKCHEDWNFKSTERKASTIPENLETSHMFQNWRIVCFMDNGKILLQGSWNDIALDDPKHGLAKLDNDEYRESVSDKDCIFACIKGEQLLISNLLDDSSILVLGTYSSHSFLA</sequence>
<dbReference type="Pfam" id="PF07734">
    <property type="entry name" value="FBA_1"/>
    <property type="match status" value="1"/>
</dbReference>
<dbReference type="InterPro" id="IPR006527">
    <property type="entry name" value="F-box-assoc_dom_typ1"/>
</dbReference>
<proteinExistence type="predicted"/>